<dbReference type="NCBIfam" id="TIGR00066">
    <property type="entry name" value="g_glut_trans"/>
    <property type="match status" value="1"/>
</dbReference>
<evidence type="ECO:0000256" key="9">
    <source>
        <dbReference type="RuleBase" id="RU368036"/>
    </source>
</evidence>
<feature type="chain" id="PRO_5045942444" description="Glutathione hydrolase proenzyme" evidence="10">
    <location>
        <begin position="46"/>
        <end position="603"/>
    </location>
</feature>
<evidence type="ECO:0000256" key="4">
    <source>
        <dbReference type="ARBA" id="ARBA00022679"/>
    </source>
</evidence>
<dbReference type="EMBL" id="BAAAUV010000005">
    <property type="protein sequence ID" value="GAA3209012.1"/>
    <property type="molecule type" value="Genomic_DNA"/>
</dbReference>
<dbReference type="Gene3D" id="1.10.246.130">
    <property type="match status" value="1"/>
</dbReference>
<comment type="pathway">
    <text evidence="9">Sulfur metabolism; glutathione metabolism.</text>
</comment>
<dbReference type="EC" id="2.3.2.2" evidence="9"/>
<protein>
    <recommendedName>
        <fullName evidence="9">Glutathione hydrolase proenzyme</fullName>
        <ecNumber evidence="9">2.3.2.2</ecNumber>
        <ecNumber evidence="9">3.4.19.13</ecNumber>
    </recommendedName>
    <component>
        <recommendedName>
            <fullName evidence="9">Glutathione hydrolase large chain</fullName>
        </recommendedName>
    </component>
    <component>
        <recommendedName>
            <fullName evidence="9">Glutathione hydrolase small chain</fullName>
        </recommendedName>
    </component>
</protein>
<dbReference type="InterPro" id="IPR000101">
    <property type="entry name" value="GGT_peptidase"/>
</dbReference>
<keyword evidence="4 9" id="KW-0808">Transferase</keyword>
<keyword evidence="10" id="KW-0732">Signal</keyword>
<comment type="catalytic activity">
    <reaction evidence="8 9">
        <text>an N-terminal (5-L-glutamyl)-[peptide] + an alpha-amino acid = 5-L-glutamyl amino acid + an N-terminal L-alpha-aminoacyl-[peptide]</text>
        <dbReference type="Rhea" id="RHEA:23904"/>
        <dbReference type="Rhea" id="RHEA-COMP:9780"/>
        <dbReference type="Rhea" id="RHEA-COMP:9795"/>
        <dbReference type="ChEBI" id="CHEBI:77644"/>
        <dbReference type="ChEBI" id="CHEBI:78597"/>
        <dbReference type="ChEBI" id="CHEBI:78599"/>
        <dbReference type="ChEBI" id="CHEBI:78608"/>
        <dbReference type="EC" id="2.3.2.2"/>
    </reaction>
</comment>
<dbReference type="EC" id="3.4.19.13" evidence="9"/>
<comment type="caution">
    <text evidence="11">The sequence shown here is derived from an EMBL/GenBank/DDBJ whole genome shotgun (WGS) entry which is preliminary data.</text>
</comment>
<evidence type="ECO:0000256" key="7">
    <source>
        <dbReference type="ARBA" id="ARBA00023315"/>
    </source>
</evidence>
<evidence type="ECO:0000256" key="5">
    <source>
        <dbReference type="ARBA" id="ARBA00022801"/>
    </source>
</evidence>
<dbReference type="Proteomes" id="UP001501237">
    <property type="component" value="Unassembled WGS sequence"/>
</dbReference>
<evidence type="ECO:0000313" key="11">
    <source>
        <dbReference type="EMBL" id="GAA3209012.1"/>
    </source>
</evidence>
<comment type="similarity">
    <text evidence="3 9">Belongs to the gamma-glutamyltransferase family.</text>
</comment>
<evidence type="ECO:0000313" key="12">
    <source>
        <dbReference type="Proteomes" id="UP001501237"/>
    </source>
</evidence>
<evidence type="ECO:0000256" key="3">
    <source>
        <dbReference type="ARBA" id="ARBA00009381"/>
    </source>
</evidence>
<dbReference type="Pfam" id="PF01019">
    <property type="entry name" value="G_glu_transpept"/>
    <property type="match status" value="1"/>
</dbReference>
<name>A0ABP6Q7C4_9ACTN</name>
<evidence type="ECO:0000256" key="6">
    <source>
        <dbReference type="ARBA" id="ARBA00023145"/>
    </source>
</evidence>
<dbReference type="InterPro" id="IPR051792">
    <property type="entry name" value="GGT_bact"/>
</dbReference>
<dbReference type="Gene3D" id="3.60.20.40">
    <property type="match status" value="1"/>
</dbReference>
<dbReference type="InterPro" id="IPR043137">
    <property type="entry name" value="GGT_ssub_C"/>
</dbReference>
<dbReference type="PRINTS" id="PR01210">
    <property type="entry name" value="GGTRANSPTASE"/>
</dbReference>
<dbReference type="SUPFAM" id="SSF56235">
    <property type="entry name" value="N-terminal nucleophile aminohydrolases (Ntn hydrolases)"/>
    <property type="match status" value="1"/>
</dbReference>
<keyword evidence="6 9" id="KW-0865">Zymogen</keyword>
<comment type="catalytic activity">
    <reaction evidence="2 9">
        <text>glutathione + H2O = L-cysteinylglycine + L-glutamate</text>
        <dbReference type="Rhea" id="RHEA:28807"/>
        <dbReference type="ChEBI" id="CHEBI:15377"/>
        <dbReference type="ChEBI" id="CHEBI:29985"/>
        <dbReference type="ChEBI" id="CHEBI:57925"/>
        <dbReference type="ChEBI" id="CHEBI:61694"/>
        <dbReference type="EC" id="3.4.19.13"/>
    </reaction>
</comment>
<dbReference type="PANTHER" id="PTHR43199">
    <property type="entry name" value="GLUTATHIONE HYDROLASE"/>
    <property type="match status" value="1"/>
</dbReference>
<proteinExistence type="inferred from homology"/>
<feature type="signal peptide" evidence="10">
    <location>
        <begin position="1"/>
        <end position="45"/>
    </location>
</feature>
<dbReference type="PANTHER" id="PTHR43199:SF1">
    <property type="entry name" value="GLUTATHIONE HYDROLASE PROENZYME"/>
    <property type="match status" value="1"/>
</dbReference>
<sequence length="603" mass="61824">MSGHFLPFEGGSPVPGKGVTMLRQSGLITAGLALALALPVAPAAAAPPGPTATGTGGAVSTVDATASRAAIDVLRKGGNAMDAAVAAAAMLGVTEPYVAALGGGGFLVYYDAKSGKVHTIDGRETAPKAMRPDAFVDPATGKAIPFDQAVTSGLSVGVPGTLAQWRAGLSRFGTRSLGSLLQPAIKVADGGFPVDQEFFDQTSLNATRFAKIPATAKLFLPGGAPPAVGSTFRNPDLAGTYRTLARRGTGWFYGGGLGDEIVKTVQEPPSGLRPGVMDPADLKAYTAPFRAPTRVGYHGLEVFGMAPPSSGGSTVGEALNVLERFPLSKSDPVQALHYYLEASKVAYADRAAYVGDVPGVPLKELLSDGYAAERACPIKPDTALTAPVAPGTPDGTYGCPSPAGSTAALPYEGPQTTHLVVSDKWGNVVAYTLTIEQFGGSGLTVPGRGFLLNNELTDFSFVPSATDPNSAAPGKRPRSSMAPTIVLRDGRPFLALGSPGGSTIITTVLQILLNRLHLGMSLPQAVAAPRATQRNTAVTLAEQGFLDLYGPALTAKGQKLDLFAGPPPSIGAATALEFLTGRRVQAVAEPVRRHGGTALVVRP</sequence>
<organism evidence="11 12">
    <name type="scientific">Actinocorallia longicatena</name>
    <dbReference type="NCBI Taxonomy" id="111803"/>
    <lineage>
        <taxon>Bacteria</taxon>
        <taxon>Bacillati</taxon>
        <taxon>Actinomycetota</taxon>
        <taxon>Actinomycetes</taxon>
        <taxon>Streptosporangiales</taxon>
        <taxon>Thermomonosporaceae</taxon>
        <taxon>Actinocorallia</taxon>
    </lineage>
</organism>
<comment type="subunit">
    <text evidence="9">This enzyme consists of two polypeptide chains, which are synthesized in precursor form from a single polypeptide.</text>
</comment>
<accession>A0ABP6Q7C4</accession>
<dbReference type="InterPro" id="IPR029055">
    <property type="entry name" value="Ntn_hydrolases_N"/>
</dbReference>
<comment type="catalytic activity">
    <reaction evidence="1 9">
        <text>an S-substituted glutathione + H2O = an S-substituted L-cysteinylglycine + L-glutamate</text>
        <dbReference type="Rhea" id="RHEA:59468"/>
        <dbReference type="ChEBI" id="CHEBI:15377"/>
        <dbReference type="ChEBI" id="CHEBI:29985"/>
        <dbReference type="ChEBI" id="CHEBI:90779"/>
        <dbReference type="ChEBI" id="CHEBI:143103"/>
        <dbReference type="EC" id="3.4.19.13"/>
    </reaction>
</comment>
<evidence type="ECO:0000256" key="8">
    <source>
        <dbReference type="ARBA" id="ARBA00047417"/>
    </source>
</evidence>
<evidence type="ECO:0000256" key="1">
    <source>
        <dbReference type="ARBA" id="ARBA00001049"/>
    </source>
</evidence>
<evidence type="ECO:0000256" key="10">
    <source>
        <dbReference type="SAM" id="SignalP"/>
    </source>
</evidence>
<comment type="PTM">
    <text evidence="9">Cleaved by autocatalysis into a large and a small subunit.</text>
</comment>
<keyword evidence="12" id="KW-1185">Reference proteome</keyword>
<dbReference type="InterPro" id="IPR043138">
    <property type="entry name" value="GGT_lsub"/>
</dbReference>
<gene>
    <name evidence="11" type="primary">ggt</name>
    <name evidence="11" type="ORF">GCM10010468_26250</name>
</gene>
<keyword evidence="5 9" id="KW-0378">Hydrolase</keyword>
<keyword evidence="7 9" id="KW-0012">Acyltransferase</keyword>
<keyword evidence="9" id="KW-0317">Glutathione biosynthesis</keyword>
<evidence type="ECO:0000256" key="2">
    <source>
        <dbReference type="ARBA" id="ARBA00001089"/>
    </source>
</evidence>
<reference evidence="12" key="1">
    <citation type="journal article" date="2019" name="Int. J. Syst. Evol. Microbiol.">
        <title>The Global Catalogue of Microorganisms (GCM) 10K type strain sequencing project: providing services to taxonomists for standard genome sequencing and annotation.</title>
        <authorList>
            <consortium name="The Broad Institute Genomics Platform"/>
            <consortium name="The Broad Institute Genome Sequencing Center for Infectious Disease"/>
            <person name="Wu L."/>
            <person name="Ma J."/>
        </authorList>
    </citation>
    <scope>NUCLEOTIDE SEQUENCE [LARGE SCALE GENOMIC DNA]</scope>
    <source>
        <strain evidence="12">JCM 9377</strain>
    </source>
</reference>